<keyword evidence="2" id="KW-1185">Reference proteome</keyword>
<dbReference type="Proteomes" id="UP000075903">
    <property type="component" value="Unassembled WGS sequence"/>
</dbReference>
<reference evidence="1" key="1">
    <citation type="submission" date="2020-05" db="UniProtKB">
        <authorList>
            <consortium name="EnsemblMetazoa"/>
        </authorList>
    </citation>
    <scope>IDENTIFICATION</scope>
    <source>
        <strain evidence="1">MAF</strain>
    </source>
</reference>
<name>A0A182UR44_ANOME</name>
<protein>
    <submittedName>
        <fullName evidence="1">Uncharacterized protein</fullName>
    </submittedName>
</protein>
<sequence>MYWGGAVAAASKGLIHNSHVLRRILPAGTGMEGSRADGIGVAAAAAASTTGRLTVIFGVACIGVSTGTVLLIVAPLPPAVPCATVAPVVAVEAATAVEPLLSDDPANALLFSFSTTPPPPTDEAEELLAAVVVVPMAEPMLRYLGVAQPYLRGGGGHGGCRRSTVVRNQREKVGGGGGGAAAAAAEVDDLLLPAEEVLAWLVEVAVVFVAAGVDVDGFFAAPLPPAEVTDGVAAAAAVPEEEDLVVKSVEVIVAALAVVGGGAEAAASPFTTDAALSSVAVEVAREVVVVGAAVAGGAAICNNDTSVLVDLSAVLVPVDTGAALLAAATDECVVPVEAKEWEEEEESVDAV</sequence>
<organism evidence="1 2">
    <name type="scientific">Anopheles merus</name>
    <name type="common">Mosquito</name>
    <dbReference type="NCBI Taxonomy" id="30066"/>
    <lineage>
        <taxon>Eukaryota</taxon>
        <taxon>Metazoa</taxon>
        <taxon>Ecdysozoa</taxon>
        <taxon>Arthropoda</taxon>
        <taxon>Hexapoda</taxon>
        <taxon>Insecta</taxon>
        <taxon>Pterygota</taxon>
        <taxon>Neoptera</taxon>
        <taxon>Endopterygota</taxon>
        <taxon>Diptera</taxon>
        <taxon>Nematocera</taxon>
        <taxon>Culicoidea</taxon>
        <taxon>Culicidae</taxon>
        <taxon>Anophelinae</taxon>
        <taxon>Anopheles</taxon>
    </lineage>
</organism>
<evidence type="ECO:0000313" key="1">
    <source>
        <dbReference type="EnsemblMetazoa" id="AMEM002187-PA"/>
    </source>
</evidence>
<dbReference type="VEuPathDB" id="VectorBase:AMEM002187"/>
<accession>A0A182UR44</accession>
<proteinExistence type="predicted"/>
<evidence type="ECO:0000313" key="2">
    <source>
        <dbReference type="Proteomes" id="UP000075903"/>
    </source>
</evidence>
<dbReference type="EnsemblMetazoa" id="AMEM002187-RA">
    <property type="protein sequence ID" value="AMEM002187-PA"/>
    <property type="gene ID" value="AMEM002187"/>
</dbReference>
<dbReference type="AlphaFoldDB" id="A0A182UR44"/>